<reference evidence="4" key="1">
    <citation type="journal article" date="2019" name="Int. J. Syst. Evol. Microbiol.">
        <title>The Global Catalogue of Microorganisms (GCM) 10K type strain sequencing project: providing services to taxonomists for standard genome sequencing and annotation.</title>
        <authorList>
            <consortium name="The Broad Institute Genomics Platform"/>
            <consortium name="The Broad Institute Genome Sequencing Center for Infectious Disease"/>
            <person name="Wu L."/>
            <person name="Ma J."/>
        </authorList>
    </citation>
    <scope>NUCLEOTIDE SEQUENCE [LARGE SCALE GENOMIC DNA]</scope>
    <source>
        <strain evidence="4">CCUG 59778</strain>
    </source>
</reference>
<feature type="region of interest" description="Disordered" evidence="1">
    <location>
        <begin position="181"/>
        <end position="203"/>
    </location>
</feature>
<keyword evidence="4" id="KW-1185">Reference proteome</keyword>
<name>A0ABW0ES93_9PSEU</name>
<sequence length="203" mass="21640">MPKTFRVITEVDDALCVLIGRALPEGAAVRLDPPKPTWQTERPSAAIDLFLFGLRDDPSGRESGWDDIRDERGAVRSRRAPSRRCLLSYLVTARAPKVGEEHALLGLALRALLFADAIPRDCLHGELADGEPVALSVSTEGPGDLWSSLGMPARAAFVLTASAAFTAEPDTEVAPPAEKLSLASGQGVPGPLAPSAPRKWVRT</sequence>
<evidence type="ECO:0000313" key="3">
    <source>
        <dbReference type="EMBL" id="MFC5289120.1"/>
    </source>
</evidence>
<evidence type="ECO:0000313" key="4">
    <source>
        <dbReference type="Proteomes" id="UP001596157"/>
    </source>
</evidence>
<dbReference type="RefSeq" id="WP_378248972.1">
    <property type="nucleotide sequence ID" value="NZ_JBHSKF010000010.1"/>
</dbReference>
<feature type="domain" description="Pvc16 N-terminal" evidence="2">
    <location>
        <begin position="10"/>
        <end position="176"/>
    </location>
</feature>
<accession>A0ABW0ES93</accession>
<evidence type="ECO:0000259" key="2">
    <source>
        <dbReference type="Pfam" id="PF14065"/>
    </source>
</evidence>
<organism evidence="3 4">
    <name type="scientific">Actinokineospora guangxiensis</name>
    <dbReference type="NCBI Taxonomy" id="1490288"/>
    <lineage>
        <taxon>Bacteria</taxon>
        <taxon>Bacillati</taxon>
        <taxon>Actinomycetota</taxon>
        <taxon>Actinomycetes</taxon>
        <taxon>Pseudonocardiales</taxon>
        <taxon>Pseudonocardiaceae</taxon>
        <taxon>Actinokineospora</taxon>
    </lineage>
</organism>
<proteinExistence type="predicted"/>
<dbReference type="Proteomes" id="UP001596157">
    <property type="component" value="Unassembled WGS sequence"/>
</dbReference>
<dbReference type="Pfam" id="PF14065">
    <property type="entry name" value="Pvc16_N"/>
    <property type="match status" value="1"/>
</dbReference>
<protein>
    <submittedName>
        <fullName evidence="3">Pvc16 family protein</fullName>
    </submittedName>
</protein>
<dbReference type="EMBL" id="JBHSKF010000010">
    <property type="protein sequence ID" value="MFC5289120.1"/>
    <property type="molecule type" value="Genomic_DNA"/>
</dbReference>
<dbReference type="InterPro" id="IPR025351">
    <property type="entry name" value="Pvc16_N"/>
</dbReference>
<gene>
    <name evidence="3" type="ORF">ACFPM7_18885</name>
</gene>
<comment type="caution">
    <text evidence="3">The sequence shown here is derived from an EMBL/GenBank/DDBJ whole genome shotgun (WGS) entry which is preliminary data.</text>
</comment>
<evidence type="ECO:0000256" key="1">
    <source>
        <dbReference type="SAM" id="MobiDB-lite"/>
    </source>
</evidence>